<dbReference type="GO" id="GO:0009190">
    <property type="term" value="P:cyclic nucleotide biosynthetic process"/>
    <property type="evidence" value="ECO:0007669"/>
    <property type="project" value="InterPro"/>
</dbReference>
<dbReference type="InterPro" id="IPR029787">
    <property type="entry name" value="Nucleotide_cyclase"/>
</dbReference>
<feature type="transmembrane region" description="Helical" evidence="5">
    <location>
        <begin position="279"/>
        <end position="296"/>
    </location>
</feature>
<dbReference type="EMBL" id="HBFQ01060931">
    <property type="protein sequence ID" value="CAD8868783.1"/>
    <property type="molecule type" value="Transcribed_RNA"/>
</dbReference>
<evidence type="ECO:0000313" key="7">
    <source>
        <dbReference type="EMBL" id="CAD8868783.1"/>
    </source>
</evidence>
<feature type="transmembrane region" description="Helical" evidence="5">
    <location>
        <begin position="500"/>
        <end position="522"/>
    </location>
</feature>
<evidence type="ECO:0000256" key="3">
    <source>
        <dbReference type="ARBA" id="ARBA00022989"/>
    </source>
</evidence>
<dbReference type="Pfam" id="PF00520">
    <property type="entry name" value="Ion_trans"/>
    <property type="match status" value="1"/>
</dbReference>
<dbReference type="GO" id="GO:0035556">
    <property type="term" value="P:intracellular signal transduction"/>
    <property type="evidence" value="ECO:0007669"/>
    <property type="project" value="InterPro"/>
</dbReference>
<evidence type="ECO:0000256" key="4">
    <source>
        <dbReference type="ARBA" id="ARBA00023136"/>
    </source>
</evidence>
<keyword evidence="2 5" id="KW-0812">Transmembrane</keyword>
<dbReference type="SUPFAM" id="SSF55073">
    <property type="entry name" value="Nucleotide cyclase"/>
    <property type="match status" value="1"/>
</dbReference>
<name>A0A7S1AYS6_NOCSC</name>
<reference evidence="7" key="1">
    <citation type="submission" date="2021-01" db="EMBL/GenBank/DDBJ databases">
        <authorList>
            <person name="Corre E."/>
            <person name="Pelletier E."/>
            <person name="Niang G."/>
            <person name="Scheremetjew M."/>
            <person name="Finn R."/>
            <person name="Kale V."/>
            <person name="Holt S."/>
            <person name="Cochrane G."/>
            <person name="Meng A."/>
            <person name="Brown T."/>
            <person name="Cohen L."/>
        </authorList>
    </citation>
    <scope>NUCLEOTIDE SEQUENCE</scope>
</reference>
<organism evidence="7">
    <name type="scientific">Noctiluca scintillans</name>
    <name type="common">Sea sparkle</name>
    <name type="synonym">Red tide dinoflagellate</name>
    <dbReference type="NCBI Taxonomy" id="2966"/>
    <lineage>
        <taxon>Eukaryota</taxon>
        <taxon>Sar</taxon>
        <taxon>Alveolata</taxon>
        <taxon>Dinophyceae</taxon>
        <taxon>Noctilucales</taxon>
        <taxon>Noctilucaceae</taxon>
        <taxon>Noctiluca</taxon>
    </lineage>
</organism>
<sequence length="971" mass="109574">MGDMEDVPAIPLSHPLAIEMDVECPVDTARRVSRAGSTGSNHSTEGRVVAARQTLKVRRAASMRSCRRTTDCTRTTLFRPTVVIEESSGMQAWRRFQHISLRVVDSTAMIAFTTLLTVYALIGDDMRLCCTEATADTGFNVMTIICLSIFSLDLCLAVAGKEDYFLGFFFWLDVISTLSLVLDLTWVTDAMSDNDEDEVDVSGSKTARIGARLVRIVRVLRLVRIFKLYKTIIHGMNKTGQIAVRPGDDDDWDDVDLEDEDDEQESRVGRKLSELTTRHVILLVLTMMLGLPFLIVDEAEQLPFSSIYGVDVVNQAFDDFRNASNVSASALKLVYQEEMLRYIYYHNWFRDECPDGKVCRSDFRMHLFWVGFVGQSITELQGLAQEARLDIDQVDAFESQYVNQDRLYHYQAMPRSVREILGSQMSEYCSVQTGNENRRLGMSLLRDLINDKITYRVPCPENLRVSEYVKASPVMITRSAAEQWHLAFYFDLRDFTRNEAAFSLIMVAFVCVLLCVFSVQFAQDAQRLVLSPVESMISKVDKIRKNPLMAMKMADDEFKREEARKAQMKKGGDLKTILINLATCSSGSYEVMETMILEKTIIKLGSLLVLGFGEAGANIIEQNMDGVESACVDAMVMGTRVECIVGNVRIRDFSTATEVLQGKVMTFVNQIAEIVHGVVDELHGAINKNNGDVFVVIWRTSGLEPHKAEKLADMSMLAFSRILAAVHRSPVLYVYREHPGLQQRQGTNCRVHLSFGLHSGWAIEGAVGSEFKIDASYLSPNVSIAETVERATQIYGVSILVAESVIIACSPEMAALCRLIDRVIITGSTEPMELYTIDLNFMALSVETQVERNLIWNSRQRFRVRQFLEAEKNQKWGDEVHVEKLFHRHQDVLSMRARLTAEFMNIFNMGYQNYSQGEWKVAHRLLSKTQSMLGVDDGPSTALLHFMESPHNFVAPANWQGIREIGQIPFS</sequence>
<feature type="transmembrane region" description="Helical" evidence="5">
    <location>
        <begin position="103"/>
        <end position="122"/>
    </location>
</feature>
<comment type="subcellular location">
    <subcellularLocation>
        <location evidence="1">Membrane</location>
        <topology evidence="1">Multi-pass membrane protein</topology>
    </subcellularLocation>
</comment>
<dbReference type="Gene3D" id="1.20.120.350">
    <property type="entry name" value="Voltage-gated potassium channels. Chain C"/>
    <property type="match status" value="1"/>
</dbReference>
<evidence type="ECO:0000256" key="2">
    <source>
        <dbReference type="ARBA" id="ARBA00022692"/>
    </source>
</evidence>
<feature type="transmembrane region" description="Helical" evidence="5">
    <location>
        <begin position="142"/>
        <end position="159"/>
    </location>
</feature>
<gene>
    <name evidence="7" type="ORF">NSCI0253_LOCUS43139</name>
</gene>
<keyword evidence="4 5" id="KW-0472">Membrane</keyword>
<dbReference type="PANTHER" id="PTHR43336:SF3">
    <property type="entry name" value="GUANYLATE CYCLASE DOMAIN-CONTAINING PROTEIN"/>
    <property type="match status" value="1"/>
</dbReference>
<dbReference type="InterPro" id="IPR005821">
    <property type="entry name" value="Ion_trans_dom"/>
</dbReference>
<dbReference type="AlphaFoldDB" id="A0A7S1AYS6"/>
<keyword evidence="3 5" id="KW-1133">Transmembrane helix</keyword>
<protein>
    <recommendedName>
        <fullName evidence="6">Ion transport domain-containing protein</fullName>
    </recommendedName>
</protein>
<accession>A0A7S1AYS6</accession>
<dbReference type="GO" id="GO:0016020">
    <property type="term" value="C:membrane"/>
    <property type="evidence" value="ECO:0007669"/>
    <property type="project" value="UniProtKB-SubCell"/>
</dbReference>
<feature type="domain" description="Ion transport" evidence="6">
    <location>
        <begin position="112"/>
        <end position="231"/>
    </location>
</feature>
<dbReference type="InterPro" id="IPR027359">
    <property type="entry name" value="Volt_channel_dom_sf"/>
</dbReference>
<dbReference type="CDD" id="cd07302">
    <property type="entry name" value="CHD"/>
    <property type="match status" value="1"/>
</dbReference>
<proteinExistence type="predicted"/>
<dbReference type="PANTHER" id="PTHR43336">
    <property type="entry name" value="OXYGEN SENSOR HISTIDINE KINASE RESPONSE REGULATOR DEVS/DOSS"/>
    <property type="match status" value="1"/>
</dbReference>
<dbReference type="GO" id="GO:0005216">
    <property type="term" value="F:monoatomic ion channel activity"/>
    <property type="evidence" value="ECO:0007669"/>
    <property type="project" value="InterPro"/>
</dbReference>
<evidence type="ECO:0000256" key="1">
    <source>
        <dbReference type="ARBA" id="ARBA00004141"/>
    </source>
</evidence>
<feature type="transmembrane region" description="Helical" evidence="5">
    <location>
        <begin position="166"/>
        <end position="187"/>
    </location>
</feature>
<evidence type="ECO:0000256" key="5">
    <source>
        <dbReference type="SAM" id="Phobius"/>
    </source>
</evidence>
<evidence type="ECO:0000259" key="6">
    <source>
        <dbReference type="Pfam" id="PF00520"/>
    </source>
</evidence>
<dbReference type="Gene3D" id="3.30.70.1230">
    <property type="entry name" value="Nucleotide cyclase"/>
    <property type="match status" value="1"/>
</dbReference>
<dbReference type="InterPro" id="IPR001054">
    <property type="entry name" value="A/G_cyclase"/>
</dbReference>